<dbReference type="RefSeq" id="WP_172555934.1">
    <property type="nucleotide sequence ID" value="NZ_CP035727.2"/>
</dbReference>
<dbReference type="Proteomes" id="UP000501374">
    <property type="component" value="Chromosome"/>
</dbReference>
<dbReference type="EMBL" id="CP035727">
    <property type="protein sequence ID" value="QIW22442.1"/>
    <property type="molecule type" value="Genomic_DNA"/>
</dbReference>
<sequence length="71" mass="8118">MGMLNNYRKLQVTLKVPNKLIEMYSQESFASIMDLLNEDKFIMLFDLSNGLYIPCAVNTDNIVGISRAEEN</sequence>
<gene>
    <name evidence="1" type="ORF">EVG22_31095</name>
</gene>
<evidence type="ECO:0000313" key="2">
    <source>
        <dbReference type="Proteomes" id="UP000501374"/>
    </source>
</evidence>
<organism evidence="1 2">
    <name type="scientific">Bacillus thuringiensis serovar andalousiensis</name>
    <dbReference type="NCBI Taxonomy" id="257985"/>
    <lineage>
        <taxon>Bacteria</taxon>
        <taxon>Bacillati</taxon>
        <taxon>Bacillota</taxon>
        <taxon>Bacilli</taxon>
        <taxon>Bacillales</taxon>
        <taxon>Bacillaceae</taxon>
        <taxon>Bacillus</taxon>
        <taxon>Bacillus cereus group</taxon>
    </lineage>
</organism>
<name>A0A6H0TNB8_BACTU</name>
<evidence type="ECO:0000313" key="1">
    <source>
        <dbReference type="EMBL" id="QIW22442.1"/>
    </source>
</evidence>
<reference evidence="2" key="1">
    <citation type="submission" date="2019-02" db="EMBL/GenBank/DDBJ databases">
        <title>Structural and Functional analysis of Lanthipeptide from Bacillus thuringiensis serovar andalousiensis B23193.</title>
        <authorList>
            <person name="Andreeva J.V."/>
            <person name="Grigoreva A."/>
        </authorList>
    </citation>
    <scope>NUCLEOTIDE SEQUENCE [LARGE SCALE GENOMIC DNA]</scope>
    <source>
        <strain evidence="2">B23193</strain>
    </source>
</reference>
<protein>
    <submittedName>
        <fullName evidence="1">Uncharacterized protein</fullName>
    </submittedName>
</protein>
<accession>A0A6H0TNB8</accession>
<proteinExistence type="predicted"/>
<dbReference type="AlphaFoldDB" id="A0A6H0TNB8"/>